<reference evidence="1 2" key="3">
    <citation type="journal article" date="2011" name="Nat. Chem. Biol.">
        <title>Reveromycin A biosynthesis uses RevG and RevJ for stereospecific spiroacetal formation.</title>
        <authorList>
            <person name="Takahashi S."/>
            <person name="Toyoda A."/>
            <person name="Sekiyama Y."/>
            <person name="Takagi H."/>
            <person name="Nogawa T."/>
            <person name="Uramoto M."/>
            <person name="Suzuki R."/>
            <person name="Koshino H."/>
            <person name="Kumano T."/>
            <person name="Panthee S."/>
            <person name="Dairi T."/>
            <person name="Ishikawa J."/>
            <person name="Ikeda H."/>
            <person name="Sakaki Y."/>
            <person name="Osada H."/>
        </authorList>
    </citation>
    <scope>NUCLEOTIDE SEQUENCE [LARGE SCALE GENOMIC DNA]</scope>
    <source>
        <strain evidence="1 2">SN-593</strain>
    </source>
</reference>
<dbReference type="InterPro" id="IPR012338">
    <property type="entry name" value="Beta-lactam/transpept-like"/>
</dbReference>
<proteinExistence type="predicted"/>
<dbReference type="EMBL" id="AP018365">
    <property type="protein sequence ID" value="BBA99020.1"/>
    <property type="molecule type" value="Genomic_DNA"/>
</dbReference>
<keyword evidence="2" id="KW-1185">Reference proteome</keyword>
<dbReference type="AlphaFoldDB" id="A0A7U3VPS6"/>
<gene>
    <name evidence="1" type="ORF">RVR_5470</name>
</gene>
<dbReference type="SUPFAM" id="SSF56601">
    <property type="entry name" value="beta-lactamase/transpeptidase-like"/>
    <property type="match status" value="1"/>
</dbReference>
<reference evidence="1 2" key="4">
    <citation type="journal article" date="2020" name="Sci. Rep.">
        <title>beta-carboline chemical signals induce reveromycin production through a LuxR family regulator in Streptomyces sp. SN-593.</title>
        <authorList>
            <person name="Panthee S."/>
            <person name="Kito N."/>
            <person name="Hayashi T."/>
            <person name="Shimizu T."/>
            <person name="Ishikawa J."/>
            <person name="Hamamoto H."/>
            <person name="Osada H."/>
            <person name="Takahashi S."/>
        </authorList>
    </citation>
    <scope>NUCLEOTIDE SEQUENCE [LARGE SCALE GENOMIC DNA]</scope>
    <source>
        <strain evidence="1 2">SN-593</strain>
    </source>
</reference>
<reference evidence="1 2" key="1">
    <citation type="journal article" date="2010" name="J. Bacteriol.">
        <title>Biochemical characterization of a novel indole prenyltransferase from Streptomyces sp. SN-593.</title>
        <authorList>
            <person name="Takahashi S."/>
            <person name="Takagi H."/>
            <person name="Toyoda A."/>
            <person name="Uramoto M."/>
            <person name="Nogawa T."/>
            <person name="Ueki M."/>
            <person name="Sakaki Y."/>
            <person name="Osada H."/>
        </authorList>
    </citation>
    <scope>NUCLEOTIDE SEQUENCE [LARGE SCALE GENOMIC DNA]</scope>
    <source>
        <strain evidence="1 2">SN-593</strain>
    </source>
</reference>
<evidence type="ECO:0000313" key="2">
    <source>
        <dbReference type="Proteomes" id="UP000595703"/>
    </source>
</evidence>
<dbReference type="Proteomes" id="UP000595703">
    <property type="component" value="Chromosome"/>
</dbReference>
<dbReference type="Gene3D" id="3.40.710.10">
    <property type="entry name" value="DD-peptidase/beta-lactamase superfamily"/>
    <property type="match status" value="1"/>
</dbReference>
<organism evidence="1 2">
    <name type="scientific">Actinacidiphila reveromycinica</name>
    <dbReference type="NCBI Taxonomy" id="659352"/>
    <lineage>
        <taxon>Bacteria</taxon>
        <taxon>Bacillati</taxon>
        <taxon>Actinomycetota</taxon>
        <taxon>Actinomycetes</taxon>
        <taxon>Kitasatosporales</taxon>
        <taxon>Streptomycetaceae</taxon>
        <taxon>Actinacidiphila</taxon>
    </lineage>
</organism>
<evidence type="ECO:0000313" key="1">
    <source>
        <dbReference type="EMBL" id="BBA99020.1"/>
    </source>
</evidence>
<dbReference type="RefSeq" id="WP_202235067.1">
    <property type="nucleotide sequence ID" value="NZ_AP018365.1"/>
</dbReference>
<evidence type="ECO:0008006" key="3">
    <source>
        <dbReference type="Google" id="ProtNLM"/>
    </source>
</evidence>
<dbReference type="KEGG" id="arev:RVR_5470"/>
<accession>A0A7U3VPS6</accession>
<name>A0A7U3VPS6_9ACTN</name>
<sequence>MLKPNPAAFGSTWIANSLRIHTGPLTPARGLFWHPAPDSTPEAEDTWVHYGFTGTAMWVSPTRQKWAVLLTNKLFYTRDRAPLTNARNSFRSQAFGGP</sequence>
<protein>
    <recommendedName>
        <fullName evidence="3">Beta-lactamase</fullName>
    </recommendedName>
</protein>
<reference evidence="1 2" key="2">
    <citation type="journal article" date="2011" name="J. Antibiot.">
        <title>Furaquinocins I and J: novel polyketide isoprenoid hybrid compounds from Streptomyces reveromyceticus SN-593.</title>
        <authorList>
            <person name="Panthee S."/>
            <person name="Takahashi S."/>
            <person name="Takagi H."/>
            <person name="Nogawa T."/>
            <person name="Oowada E."/>
            <person name="Uramoto M."/>
            <person name="Osada H."/>
        </authorList>
    </citation>
    <scope>NUCLEOTIDE SEQUENCE [LARGE SCALE GENOMIC DNA]</scope>
    <source>
        <strain evidence="1 2">SN-593</strain>
    </source>
</reference>